<dbReference type="AlphaFoldDB" id="A0A3R7N343"/>
<sequence length="457" mass="50712">MLESISGTRCEEGRKSLLFKADRQDNQKYLELLRTRGRTRRPGMSFPWQPDAREPASAPGDLYPVNHGANSTPIPFRKPLGREARTKTYKQLTRGPDTPTGPRGHDDDRDGPADPDRARGRVSSQTGPRDGQICFLRSDRESVVSDGRLRRPCQIAPLDRPIRPSPKINPSSDCPLGLSHHQTVPSDHEFKKIVINQVLAAALPYAVYHAHCPRKRELRITPFRCGPECGPLAFPNAYLTTLPASPGCHPTRRETPPLASAFSDLPTNTKHDSSYLLHRCISLDNIPCLSPRARTRSDVTKRGKRNPNPRTQGEGNRARSAALGRWHQSPSRDERRLCVGAAMALSRHHPHEDRLPLPSPACKASATPPPANDKTNTLRKRENMLVSSSPRYLGLKSACNSPYPLTGHQLNPHSPQAAIAANGYSPPPPPRAQQGRLRVMQESAEAARHRRPPEWNV</sequence>
<reference evidence="2 3" key="2">
    <citation type="submission" date="2019-01" db="EMBL/GenBank/DDBJ databases">
        <title>The decoding of complex shrimp genome reveals the adaptation for benthos swimmer, frequently molting mechanism and breeding impact on genome.</title>
        <authorList>
            <person name="Sun Y."/>
            <person name="Gao Y."/>
            <person name="Yu Y."/>
        </authorList>
    </citation>
    <scope>NUCLEOTIDE SEQUENCE [LARGE SCALE GENOMIC DNA]</scope>
    <source>
        <tissue evidence="2">Muscle</tissue>
    </source>
</reference>
<feature type="compositionally biased region" description="Basic and acidic residues" evidence="1">
    <location>
        <begin position="103"/>
        <end position="119"/>
    </location>
</feature>
<dbReference type="Proteomes" id="UP000283509">
    <property type="component" value="Unassembled WGS sequence"/>
</dbReference>
<feature type="region of interest" description="Disordered" evidence="1">
    <location>
        <begin position="404"/>
        <end position="457"/>
    </location>
</feature>
<organism evidence="2 3">
    <name type="scientific">Penaeus vannamei</name>
    <name type="common">Whiteleg shrimp</name>
    <name type="synonym">Litopenaeus vannamei</name>
    <dbReference type="NCBI Taxonomy" id="6689"/>
    <lineage>
        <taxon>Eukaryota</taxon>
        <taxon>Metazoa</taxon>
        <taxon>Ecdysozoa</taxon>
        <taxon>Arthropoda</taxon>
        <taxon>Crustacea</taxon>
        <taxon>Multicrustacea</taxon>
        <taxon>Malacostraca</taxon>
        <taxon>Eumalacostraca</taxon>
        <taxon>Eucarida</taxon>
        <taxon>Decapoda</taxon>
        <taxon>Dendrobranchiata</taxon>
        <taxon>Penaeoidea</taxon>
        <taxon>Penaeidae</taxon>
        <taxon>Penaeus</taxon>
    </lineage>
</organism>
<gene>
    <name evidence="2" type="ORF">C7M84_005457</name>
</gene>
<reference evidence="2 3" key="1">
    <citation type="submission" date="2018-04" db="EMBL/GenBank/DDBJ databases">
        <authorList>
            <person name="Zhang X."/>
            <person name="Yuan J."/>
            <person name="Li F."/>
            <person name="Xiang J."/>
        </authorList>
    </citation>
    <scope>NUCLEOTIDE SEQUENCE [LARGE SCALE GENOMIC DNA]</scope>
    <source>
        <tissue evidence="2">Muscle</tissue>
    </source>
</reference>
<feature type="region of interest" description="Disordered" evidence="1">
    <location>
        <begin position="293"/>
        <end position="332"/>
    </location>
</feature>
<keyword evidence="3" id="KW-1185">Reference proteome</keyword>
<proteinExistence type="predicted"/>
<feature type="region of interest" description="Disordered" evidence="1">
    <location>
        <begin position="347"/>
        <end position="376"/>
    </location>
</feature>
<dbReference type="EMBL" id="QCYY01001705">
    <property type="protein sequence ID" value="ROT75971.1"/>
    <property type="molecule type" value="Genomic_DNA"/>
</dbReference>
<feature type="region of interest" description="Disordered" evidence="1">
    <location>
        <begin position="34"/>
        <end position="132"/>
    </location>
</feature>
<name>A0A3R7N343_PENVA</name>
<evidence type="ECO:0000256" key="1">
    <source>
        <dbReference type="SAM" id="MobiDB-lite"/>
    </source>
</evidence>
<protein>
    <submittedName>
        <fullName evidence="2">Uncharacterized protein</fullName>
    </submittedName>
</protein>
<comment type="caution">
    <text evidence="2">The sequence shown here is derived from an EMBL/GenBank/DDBJ whole genome shotgun (WGS) entry which is preliminary data.</text>
</comment>
<accession>A0A3R7N343</accession>
<evidence type="ECO:0000313" key="2">
    <source>
        <dbReference type="EMBL" id="ROT75971.1"/>
    </source>
</evidence>
<evidence type="ECO:0000313" key="3">
    <source>
        <dbReference type="Proteomes" id="UP000283509"/>
    </source>
</evidence>